<dbReference type="InterPro" id="IPR057812">
    <property type="entry name" value="SH3_YKFC_2nd"/>
</dbReference>
<dbReference type="GO" id="GO:0006508">
    <property type="term" value="P:proteolysis"/>
    <property type="evidence" value="ECO:0007669"/>
    <property type="project" value="UniProtKB-KW"/>
</dbReference>
<dbReference type="PANTHER" id="PTHR47053">
    <property type="entry name" value="MUREIN DD-ENDOPEPTIDASE MEPH-RELATED"/>
    <property type="match status" value="1"/>
</dbReference>
<dbReference type="Pfam" id="PF00877">
    <property type="entry name" value="NLPC_P60"/>
    <property type="match status" value="1"/>
</dbReference>
<dbReference type="EMBL" id="QYTU02000004">
    <property type="protein sequence ID" value="RWR13979.1"/>
    <property type="molecule type" value="Genomic_DNA"/>
</dbReference>
<organism evidence="6 7">
    <name type="scientific">Siminovitchia fortis</name>
    <dbReference type="NCBI Taxonomy" id="254758"/>
    <lineage>
        <taxon>Bacteria</taxon>
        <taxon>Bacillati</taxon>
        <taxon>Bacillota</taxon>
        <taxon>Bacilli</taxon>
        <taxon>Bacillales</taxon>
        <taxon>Bacillaceae</taxon>
        <taxon>Siminovitchia</taxon>
    </lineage>
</organism>
<keyword evidence="7" id="KW-1185">Reference proteome</keyword>
<evidence type="ECO:0000256" key="1">
    <source>
        <dbReference type="ARBA" id="ARBA00007074"/>
    </source>
</evidence>
<comment type="caution">
    <text evidence="6">The sequence shown here is derived from an EMBL/GenBank/DDBJ whole genome shotgun (WGS) entry which is preliminary data.</text>
</comment>
<dbReference type="Gene3D" id="3.90.1720.10">
    <property type="entry name" value="endopeptidase domain like (from Nostoc punctiforme)"/>
    <property type="match status" value="1"/>
</dbReference>
<evidence type="ECO:0000256" key="2">
    <source>
        <dbReference type="ARBA" id="ARBA00022670"/>
    </source>
</evidence>
<feature type="domain" description="NlpC/P60" evidence="5">
    <location>
        <begin position="176"/>
        <end position="301"/>
    </location>
</feature>
<dbReference type="InterPro" id="IPR038765">
    <property type="entry name" value="Papain-like_cys_pep_sf"/>
</dbReference>
<evidence type="ECO:0000256" key="3">
    <source>
        <dbReference type="ARBA" id="ARBA00022801"/>
    </source>
</evidence>
<accession>A0A443J0L7</accession>
<dbReference type="GO" id="GO:0008234">
    <property type="term" value="F:cysteine-type peptidase activity"/>
    <property type="evidence" value="ECO:0007669"/>
    <property type="project" value="UniProtKB-KW"/>
</dbReference>
<comment type="similarity">
    <text evidence="1">Belongs to the peptidase C40 family.</text>
</comment>
<dbReference type="PROSITE" id="PS51935">
    <property type="entry name" value="NLPC_P60"/>
    <property type="match status" value="1"/>
</dbReference>
<dbReference type="AlphaFoldDB" id="A0A443J0L7"/>
<evidence type="ECO:0000313" key="7">
    <source>
        <dbReference type="Proteomes" id="UP000273811"/>
    </source>
</evidence>
<proteinExistence type="inferred from homology"/>
<sequence>MDRRLVNVAVATVWTSYDSPREIDWDAVTNPVDIPAWLHRLTYETRLGLCNDNLVQSQVLYGQEVIVTEEAKGWAHVIVPEQPSSKNPSGYPGWIPMVQLTQCPDEWNIHDGPVVVVAKPKATLHTNVDMELSYQTILPLVWEDDQKVVVKTPDGSQGRFDWKDVMISESLDSRYKGTGLDIVSCGEQFIGLPYLWGGMSSYGYDCSGFSYSMCKANGYIIPRDAHDQAKSGKEIDIASDLQPGDLVFFAHEEGKGKIHHVGIYYGDGKLLHSPNTGKTIEIIPLVGTIYEKELCAARRYWLETEA</sequence>
<protein>
    <submittedName>
        <fullName evidence="6">NlpC/P60 family protein</fullName>
    </submittedName>
</protein>
<gene>
    <name evidence="6" type="ORF">D4N35_003510</name>
</gene>
<dbReference type="RefSeq" id="WP_120070071.1">
    <property type="nucleotide sequence ID" value="NZ_CP126113.1"/>
</dbReference>
<dbReference type="SUPFAM" id="SSF54001">
    <property type="entry name" value="Cysteine proteinases"/>
    <property type="match status" value="1"/>
</dbReference>
<reference evidence="6" key="1">
    <citation type="submission" date="2018-12" db="EMBL/GenBank/DDBJ databases">
        <authorList>
            <person name="Sun L."/>
            <person name="Chen Z."/>
        </authorList>
    </citation>
    <scope>NUCLEOTIDE SEQUENCE [LARGE SCALE GENOMIC DNA]</scope>
    <source>
        <strain evidence="6">DSM 16012</strain>
    </source>
</reference>
<keyword evidence="4" id="KW-0788">Thiol protease</keyword>
<keyword evidence="2" id="KW-0645">Protease</keyword>
<dbReference type="InterPro" id="IPR051202">
    <property type="entry name" value="Peptidase_C40"/>
</dbReference>
<evidence type="ECO:0000259" key="5">
    <source>
        <dbReference type="PROSITE" id="PS51935"/>
    </source>
</evidence>
<dbReference type="Proteomes" id="UP000273811">
    <property type="component" value="Unassembled WGS sequence"/>
</dbReference>
<dbReference type="Pfam" id="PF23795">
    <property type="entry name" value="SH3_YKFC_2nd"/>
    <property type="match status" value="1"/>
</dbReference>
<dbReference type="Gene3D" id="2.30.30.40">
    <property type="entry name" value="SH3 Domains"/>
    <property type="match status" value="1"/>
</dbReference>
<name>A0A443J0L7_9BACI</name>
<dbReference type="OrthoDB" id="9813368at2"/>
<dbReference type="InterPro" id="IPR000064">
    <property type="entry name" value="NLP_P60_dom"/>
</dbReference>
<evidence type="ECO:0000256" key="4">
    <source>
        <dbReference type="ARBA" id="ARBA00022807"/>
    </source>
</evidence>
<keyword evidence="3" id="KW-0378">Hydrolase</keyword>
<evidence type="ECO:0000313" key="6">
    <source>
        <dbReference type="EMBL" id="RWR13979.1"/>
    </source>
</evidence>
<dbReference type="PANTHER" id="PTHR47053:SF3">
    <property type="entry name" value="GAMMA-D-GLUTAMYL-L-LYSINE DIPEPTIDYL-PEPTIDASE"/>
    <property type="match status" value="1"/>
</dbReference>